<accession>Q1IWU3</accession>
<dbReference type="EMBL" id="CP000359">
    <property type="protein sequence ID" value="ABF46291.1"/>
    <property type="molecule type" value="Genomic_DNA"/>
</dbReference>
<dbReference type="Proteomes" id="UP000002431">
    <property type="component" value="Chromosome"/>
</dbReference>
<dbReference type="KEGG" id="dge:Dgeo_1997"/>
<proteinExistence type="predicted"/>
<keyword evidence="2" id="KW-1185">Reference proteome</keyword>
<gene>
    <name evidence="1" type="ordered locus">Dgeo_1997</name>
</gene>
<evidence type="ECO:0000313" key="2">
    <source>
        <dbReference type="Proteomes" id="UP000002431"/>
    </source>
</evidence>
<name>Q1IWU3_DEIGD</name>
<evidence type="ECO:0000313" key="1">
    <source>
        <dbReference type="EMBL" id="ABF46291.1"/>
    </source>
</evidence>
<protein>
    <submittedName>
        <fullName evidence="1">Uncharacterized protein</fullName>
    </submittedName>
</protein>
<organism evidence="1 2">
    <name type="scientific">Deinococcus geothermalis (strain DSM 11300 / CIP 105573 / AG-3a)</name>
    <dbReference type="NCBI Taxonomy" id="319795"/>
    <lineage>
        <taxon>Bacteria</taxon>
        <taxon>Thermotogati</taxon>
        <taxon>Deinococcota</taxon>
        <taxon>Deinococci</taxon>
        <taxon>Deinococcales</taxon>
        <taxon>Deinococcaceae</taxon>
        <taxon>Deinococcus</taxon>
    </lineage>
</organism>
<dbReference type="HOGENOM" id="CLU_179868_0_0_0"/>
<dbReference type="AlphaFoldDB" id="Q1IWU3"/>
<reference evidence="1" key="1">
    <citation type="submission" date="2006-04" db="EMBL/GenBank/DDBJ databases">
        <title>Complete sequence of chromosome of Deinococcus geothermalis DSM 11300.</title>
        <authorList>
            <consortium name="US DOE Joint Genome Institute"/>
            <person name="Copeland A."/>
            <person name="Lucas S."/>
            <person name="Lapidus A."/>
            <person name="Barry K."/>
            <person name="Detter J.C."/>
            <person name="Glavina del Rio T."/>
            <person name="Hammon N."/>
            <person name="Israni S."/>
            <person name="Dalin E."/>
            <person name="Tice H."/>
            <person name="Pitluck S."/>
            <person name="Brettin T."/>
            <person name="Bruce D."/>
            <person name="Han C."/>
            <person name="Tapia R."/>
            <person name="Saunders E."/>
            <person name="Gilna P."/>
            <person name="Schmutz J."/>
            <person name="Larimer F."/>
            <person name="Land M."/>
            <person name="Hauser L."/>
            <person name="Kyrpides N."/>
            <person name="Kim E."/>
            <person name="Daly M.J."/>
            <person name="Fredrickson J.K."/>
            <person name="Makarova K.S."/>
            <person name="Gaidamakova E.K."/>
            <person name="Zhai M."/>
            <person name="Richardson P."/>
        </authorList>
    </citation>
    <scope>NUCLEOTIDE SEQUENCE</scope>
    <source>
        <strain evidence="1">DSM 11300</strain>
    </source>
</reference>
<sequence length="101" mass="11120">MPTQDLIILTDAPLTSPAYAERMNVTRHFSDTRTGEGRVRFLITGGRVRLVAEGPGWQLESTHDTLKDAATFLAVVPGLPQRLYEQALDDLERQAQLDGAA</sequence>